<dbReference type="PROSITE" id="PS50893">
    <property type="entry name" value="ABC_TRANSPORTER_2"/>
    <property type="match status" value="1"/>
</dbReference>
<reference evidence="4 5" key="1">
    <citation type="submission" date="2018-11" db="EMBL/GenBank/DDBJ databases">
        <title>Complete genome sequence of Paenibacillus baekrokdamisoli strain KCTC 33723.</title>
        <authorList>
            <person name="Kang S.W."/>
            <person name="Lee K.C."/>
            <person name="Kim K.K."/>
            <person name="Kim J.S."/>
            <person name="Kim D.S."/>
            <person name="Ko S.H."/>
            <person name="Yang S.H."/>
            <person name="Lee J.S."/>
        </authorList>
    </citation>
    <scope>NUCLEOTIDE SEQUENCE [LARGE SCALE GENOMIC DNA]</scope>
    <source>
        <strain evidence="4 5">KCTC 33723</strain>
    </source>
</reference>
<dbReference type="SUPFAM" id="SSF52540">
    <property type="entry name" value="P-loop containing nucleoside triphosphate hydrolases"/>
    <property type="match status" value="1"/>
</dbReference>
<dbReference type="InterPro" id="IPR003439">
    <property type="entry name" value="ABC_transporter-like_ATP-bd"/>
</dbReference>
<dbReference type="PANTHER" id="PTHR42711">
    <property type="entry name" value="ABC TRANSPORTER ATP-BINDING PROTEIN"/>
    <property type="match status" value="1"/>
</dbReference>
<dbReference type="GO" id="GO:0016887">
    <property type="term" value="F:ATP hydrolysis activity"/>
    <property type="evidence" value="ECO:0007669"/>
    <property type="project" value="InterPro"/>
</dbReference>
<evidence type="ECO:0000256" key="3">
    <source>
        <dbReference type="ARBA" id="ARBA00022840"/>
    </source>
</evidence>
<accession>A0A3G9IKD3</accession>
<proteinExistence type="predicted"/>
<evidence type="ECO:0000313" key="4">
    <source>
        <dbReference type="EMBL" id="BBH18756.1"/>
    </source>
</evidence>
<dbReference type="Proteomes" id="UP000275368">
    <property type="component" value="Chromosome"/>
</dbReference>
<gene>
    <name evidence="4" type="primary">bcrA</name>
    <name evidence="4" type="ORF">Back11_01010</name>
</gene>
<dbReference type="OrthoDB" id="9804819at2"/>
<organism evidence="4 5">
    <name type="scientific">Paenibacillus baekrokdamisoli</name>
    <dbReference type="NCBI Taxonomy" id="1712516"/>
    <lineage>
        <taxon>Bacteria</taxon>
        <taxon>Bacillati</taxon>
        <taxon>Bacillota</taxon>
        <taxon>Bacilli</taxon>
        <taxon>Bacillales</taxon>
        <taxon>Paenibacillaceae</taxon>
        <taxon>Paenibacillus</taxon>
    </lineage>
</organism>
<keyword evidence="3 4" id="KW-0067">ATP-binding</keyword>
<dbReference type="GO" id="GO:0005524">
    <property type="term" value="F:ATP binding"/>
    <property type="evidence" value="ECO:0007669"/>
    <property type="project" value="UniProtKB-KW"/>
</dbReference>
<dbReference type="InterPro" id="IPR003593">
    <property type="entry name" value="AAA+_ATPase"/>
</dbReference>
<evidence type="ECO:0000256" key="1">
    <source>
        <dbReference type="ARBA" id="ARBA00022448"/>
    </source>
</evidence>
<dbReference type="KEGG" id="pbk:Back11_01010"/>
<evidence type="ECO:0000256" key="2">
    <source>
        <dbReference type="ARBA" id="ARBA00022741"/>
    </source>
</evidence>
<keyword evidence="1" id="KW-0813">Transport</keyword>
<dbReference type="Gene3D" id="3.40.50.300">
    <property type="entry name" value="P-loop containing nucleotide triphosphate hydrolases"/>
    <property type="match status" value="1"/>
</dbReference>
<keyword evidence="5" id="KW-1185">Reference proteome</keyword>
<keyword evidence="2" id="KW-0547">Nucleotide-binding</keyword>
<dbReference type="EMBL" id="AP019308">
    <property type="protein sequence ID" value="BBH18756.1"/>
    <property type="molecule type" value="Genomic_DNA"/>
</dbReference>
<dbReference type="SMART" id="SM00382">
    <property type="entry name" value="AAA"/>
    <property type="match status" value="1"/>
</dbReference>
<dbReference type="RefSeq" id="WP_125653210.1">
    <property type="nucleotide sequence ID" value="NZ_AP019308.1"/>
</dbReference>
<evidence type="ECO:0000313" key="5">
    <source>
        <dbReference type="Proteomes" id="UP000275368"/>
    </source>
</evidence>
<dbReference type="PANTHER" id="PTHR42711:SF13">
    <property type="entry name" value="ABC TRANSPORTER, ATP-BINDING PROTEIN"/>
    <property type="match status" value="1"/>
</dbReference>
<sequence length="282" mass="31241">MENIIEVTSLEKSFSNFRSLKDVSFKVRKGEIFGFLGPSGSGKTTTIKILTAQLKPTSGNAYVFGVPAHKLQEAAYRQKIGLVSDDTSLYGRLTVYDNLKLYCDLYQVPVKRIDVVLQMVNLANEGKRIVSKLSRGMLQRVTLARAFLHEPELLFLDEPTSALDPVNTKHIYEGLTRLKAKGTTIFLTTHDMNEAETLCDRVAFLNNGEIQLVGAPKKLCEQHGDGTLTVELTDGSEVIIPRGSDGAQQLYEYMSKDQVASVQSNYPTLGDIFVEVTGRELS</sequence>
<name>A0A3G9IKD3_9BACL</name>
<dbReference type="AlphaFoldDB" id="A0A3G9IKD3"/>
<dbReference type="InterPro" id="IPR050763">
    <property type="entry name" value="ABC_transporter_ATP-binding"/>
</dbReference>
<dbReference type="InterPro" id="IPR027417">
    <property type="entry name" value="P-loop_NTPase"/>
</dbReference>
<dbReference type="Pfam" id="PF00005">
    <property type="entry name" value="ABC_tran"/>
    <property type="match status" value="1"/>
</dbReference>
<dbReference type="CDD" id="cd03230">
    <property type="entry name" value="ABC_DR_subfamily_A"/>
    <property type="match status" value="1"/>
</dbReference>
<protein>
    <submittedName>
        <fullName evidence="4">Bacitracin ABC transporter ATP-binding protein</fullName>
    </submittedName>
</protein>